<reference evidence="6" key="1">
    <citation type="submission" date="2014-05" db="EMBL/GenBank/DDBJ databases">
        <authorList>
            <person name="Chronopoulou M."/>
        </authorList>
    </citation>
    <scope>NUCLEOTIDE SEQUENCE</scope>
    <source>
        <tissue evidence="6">Whole organism</tissue>
    </source>
</reference>
<dbReference type="PANTHER" id="PTHR12658">
    <property type="entry name" value="BETA-TUBULIN COFACTOR D"/>
    <property type="match status" value="1"/>
</dbReference>
<gene>
    <name evidence="6" type="primary">Tbcd</name>
</gene>
<comment type="similarity">
    <text evidence="1">Belongs to the TBCD family.</text>
</comment>
<dbReference type="AlphaFoldDB" id="A0A0K2V1L8"/>
<dbReference type="GO" id="GO:0007023">
    <property type="term" value="P:post-chaperonin tubulin folding pathway"/>
    <property type="evidence" value="ECO:0007669"/>
    <property type="project" value="InterPro"/>
</dbReference>
<dbReference type="InterPro" id="IPR022577">
    <property type="entry name" value="TBCD_C"/>
</dbReference>
<evidence type="ECO:0000256" key="3">
    <source>
        <dbReference type="ARBA" id="ARBA00023186"/>
    </source>
</evidence>
<name>A0A0K2V1L8_LEPSM</name>
<dbReference type="GO" id="GO:0070830">
    <property type="term" value="P:bicellular tight junction assembly"/>
    <property type="evidence" value="ECO:0007669"/>
    <property type="project" value="TreeGrafter"/>
</dbReference>
<dbReference type="EMBL" id="HACA01027003">
    <property type="protein sequence ID" value="CDW44364.1"/>
    <property type="molecule type" value="Transcribed_RNA"/>
</dbReference>
<dbReference type="GO" id="GO:0034333">
    <property type="term" value="P:adherens junction assembly"/>
    <property type="evidence" value="ECO:0007669"/>
    <property type="project" value="TreeGrafter"/>
</dbReference>
<dbReference type="GO" id="GO:0007021">
    <property type="term" value="P:tubulin complex assembly"/>
    <property type="evidence" value="ECO:0007669"/>
    <property type="project" value="InterPro"/>
</dbReference>
<dbReference type="InterPro" id="IPR016024">
    <property type="entry name" value="ARM-type_fold"/>
</dbReference>
<dbReference type="InterPro" id="IPR011989">
    <property type="entry name" value="ARM-like"/>
</dbReference>
<dbReference type="Gene3D" id="1.25.10.10">
    <property type="entry name" value="Leucine-rich Repeat Variant"/>
    <property type="match status" value="1"/>
</dbReference>
<dbReference type="Pfam" id="PF12612">
    <property type="entry name" value="TFCD_C"/>
    <property type="match status" value="1"/>
</dbReference>
<dbReference type="InterPro" id="IPR033162">
    <property type="entry name" value="TBCD"/>
</dbReference>
<evidence type="ECO:0000256" key="2">
    <source>
        <dbReference type="ARBA" id="ARBA00015003"/>
    </source>
</evidence>
<feature type="domain" description="Tubulin-folding cofactor D ARM repeats" evidence="5">
    <location>
        <begin position="7"/>
        <end position="238"/>
    </location>
</feature>
<sequence length="872" mass="99784">MKSENTLVRKFYLKLAQRVALNFLPSKMASWRRKKVAKKLLCTNPLLRDDDIENEEEFVVTEDESCILENIVQDLLDGLKDKDTAVRWSAAKGIGRITNHIPIEFCDDIISSLVALFSFRETDNAWHGGCLALAELARRGLILDSRLNDVMSVVTVALLYDERKGCYSVGSHVRDAACYVCWSFSRSYTKQTLGPYTCDFANALLSVMLFDREITCRRAASATFQEIVGRQDLFAHGLEILPITDYYAVGNRTHTYLSLSVTISEYPEYTSPLFKHILLIKTMHWDVNIRELSSQALKNLTVFPTNRDYAIKQGLNDLYGIAMKSEDARVIHGVILGYMDIIYGIVVHHGLSYVTKFLENIRNLSQHLSEKMQQSSLGRELLHLAHLTLIKNASLSAIPFHKDDVLEMWQSIIDDGIPSTDLKIRDFAISTIQPFFQEYFIDSFTKKVLIDRRNFYINKYIQNLDQNFNMREGFTLALGNLPFKILCSKFAPIVEALCKCTRIKNGTEMWAESRRNAIQGICQIFVTMEHQDQNEEFKVLIPQVFECFIEGLNDYTIERRGDIGAWVREAAISGLFTITSYCQKIDFNCSQYIMHFSPLIARQAVEKIDRTRSLAAKTFFKFVRNSFASKEMPDINGILLIFESLPEDFSWSSESETFPLFVQLIKYEKYRSQLILGLIVSIGGVSFGLVKHASSSLFSELAEADNGFLDSFLINVVDILNTNSGNERIVNPYFGFIKHLVEAGNFEDALKNRSIDIFSVMNKEITNSKDPKKILSFIDAICSLFQIEDSECQTLIYKKLVGYLFHRYPRIRKMTSCKLYETLTITDVEIISENDLNKIMSILNDNNWDSTEIKELRPLKTILLSFLDQNSA</sequence>
<accession>A0A0K2V1L8</accession>
<evidence type="ECO:0000256" key="1">
    <source>
        <dbReference type="ARBA" id="ARBA00006853"/>
    </source>
</evidence>
<dbReference type="OrthoDB" id="6336275at2759"/>
<dbReference type="GO" id="GO:0000226">
    <property type="term" value="P:microtubule cytoskeleton organization"/>
    <property type="evidence" value="ECO:0007669"/>
    <property type="project" value="TreeGrafter"/>
</dbReference>
<protein>
    <recommendedName>
        <fullName evidence="2">Tubulin-specific chaperone D</fullName>
    </recommendedName>
</protein>
<proteinExistence type="inferred from homology"/>
<dbReference type="GO" id="GO:0016328">
    <property type="term" value="C:lateral plasma membrane"/>
    <property type="evidence" value="ECO:0007669"/>
    <property type="project" value="TreeGrafter"/>
</dbReference>
<dbReference type="GO" id="GO:0048487">
    <property type="term" value="F:beta-tubulin binding"/>
    <property type="evidence" value="ECO:0007669"/>
    <property type="project" value="InterPro"/>
</dbReference>
<evidence type="ECO:0000313" key="6">
    <source>
        <dbReference type="EMBL" id="CDW44364.1"/>
    </source>
</evidence>
<evidence type="ECO:0000259" key="4">
    <source>
        <dbReference type="Pfam" id="PF12612"/>
    </source>
</evidence>
<organism evidence="6">
    <name type="scientific">Lepeophtheirus salmonis</name>
    <name type="common">Salmon louse</name>
    <name type="synonym">Caligus salmonis</name>
    <dbReference type="NCBI Taxonomy" id="72036"/>
    <lineage>
        <taxon>Eukaryota</taxon>
        <taxon>Metazoa</taxon>
        <taxon>Ecdysozoa</taxon>
        <taxon>Arthropoda</taxon>
        <taxon>Crustacea</taxon>
        <taxon>Multicrustacea</taxon>
        <taxon>Hexanauplia</taxon>
        <taxon>Copepoda</taxon>
        <taxon>Siphonostomatoida</taxon>
        <taxon>Caligidae</taxon>
        <taxon>Lepeophtheirus</taxon>
    </lineage>
</organism>
<evidence type="ECO:0000259" key="5">
    <source>
        <dbReference type="Pfam" id="PF25767"/>
    </source>
</evidence>
<dbReference type="PANTHER" id="PTHR12658:SF0">
    <property type="entry name" value="TUBULIN-SPECIFIC CHAPERONE D"/>
    <property type="match status" value="1"/>
</dbReference>
<dbReference type="SUPFAM" id="SSF48371">
    <property type="entry name" value="ARM repeat"/>
    <property type="match status" value="1"/>
</dbReference>
<dbReference type="InterPro" id="IPR058033">
    <property type="entry name" value="ARM_TBCD_2nd"/>
</dbReference>
<feature type="domain" description="Tubulin-folding cofactor D C-terminal" evidence="4">
    <location>
        <begin position="600"/>
        <end position="773"/>
    </location>
</feature>
<dbReference type="Pfam" id="PF25767">
    <property type="entry name" value="ARM_TBCD_2nd"/>
    <property type="match status" value="1"/>
</dbReference>
<keyword evidence="3" id="KW-0143">Chaperone</keyword>
<dbReference type="GO" id="GO:0005096">
    <property type="term" value="F:GTPase activator activity"/>
    <property type="evidence" value="ECO:0007669"/>
    <property type="project" value="InterPro"/>
</dbReference>